<dbReference type="EMBL" id="ML978957">
    <property type="protein sequence ID" value="KAF1933199.1"/>
    <property type="molecule type" value="Genomic_DNA"/>
</dbReference>
<evidence type="ECO:0000313" key="3">
    <source>
        <dbReference type="Proteomes" id="UP000800082"/>
    </source>
</evidence>
<keyword evidence="1" id="KW-0812">Transmembrane</keyword>
<dbReference type="RefSeq" id="XP_033453447.1">
    <property type="nucleotide sequence ID" value="XM_033588001.1"/>
</dbReference>
<evidence type="ECO:0000313" key="2">
    <source>
        <dbReference type="EMBL" id="KAF1933199.1"/>
    </source>
</evidence>
<sequence length="229" mass="25716">MPTTLPRFYLRMPAAHHFTSPTRSLVLRLLSLSVFFVLPTTMPPLSGHEKFQDAGQIISNFKQSRLLQAFLVVLATATVILTVVIYISQRQSRTIDASIDTSEKPMIKPLLERQDSATCHNQWESDHKNYLNSLKLEILKHTEEPILPWVSPPQALPGPYDPMYYPLPAPSFRCKTSESLAANVEGRHSAFCTRLVPKFGTPLGEAALYGTMTTSTHGWRRSHWNVTGG</sequence>
<feature type="transmembrane region" description="Helical" evidence="1">
    <location>
        <begin position="25"/>
        <end position="45"/>
    </location>
</feature>
<organism evidence="2 3">
    <name type="scientific">Didymella exigua CBS 183.55</name>
    <dbReference type="NCBI Taxonomy" id="1150837"/>
    <lineage>
        <taxon>Eukaryota</taxon>
        <taxon>Fungi</taxon>
        <taxon>Dikarya</taxon>
        <taxon>Ascomycota</taxon>
        <taxon>Pezizomycotina</taxon>
        <taxon>Dothideomycetes</taxon>
        <taxon>Pleosporomycetidae</taxon>
        <taxon>Pleosporales</taxon>
        <taxon>Pleosporineae</taxon>
        <taxon>Didymellaceae</taxon>
        <taxon>Didymella</taxon>
    </lineage>
</organism>
<dbReference type="AlphaFoldDB" id="A0A6A5S076"/>
<proteinExistence type="predicted"/>
<evidence type="ECO:0000256" key="1">
    <source>
        <dbReference type="SAM" id="Phobius"/>
    </source>
</evidence>
<keyword evidence="1" id="KW-1133">Transmembrane helix</keyword>
<dbReference type="Proteomes" id="UP000800082">
    <property type="component" value="Unassembled WGS sequence"/>
</dbReference>
<reference evidence="2" key="1">
    <citation type="journal article" date="2020" name="Stud. Mycol.">
        <title>101 Dothideomycetes genomes: a test case for predicting lifestyles and emergence of pathogens.</title>
        <authorList>
            <person name="Haridas S."/>
            <person name="Albert R."/>
            <person name="Binder M."/>
            <person name="Bloem J."/>
            <person name="Labutti K."/>
            <person name="Salamov A."/>
            <person name="Andreopoulos B."/>
            <person name="Baker S."/>
            <person name="Barry K."/>
            <person name="Bills G."/>
            <person name="Bluhm B."/>
            <person name="Cannon C."/>
            <person name="Castanera R."/>
            <person name="Culley D."/>
            <person name="Daum C."/>
            <person name="Ezra D."/>
            <person name="Gonzalez J."/>
            <person name="Henrissat B."/>
            <person name="Kuo A."/>
            <person name="Liang C."/>
            <person name="Lipzen A."/>
            <person name="Lutzoni F."/>
            <person name="Magnuson J."/>
            <person name="Mondo S."/>
            <person name="Nolan M."/>
            <person name="Ohm R."/>
            <person name="Pangilinan J."/>
            <person name="Park H.-J."/>
            <person name="Ramirez L."/>
            <person name="Alfaro M."/>
            <person name="Sun H."/>
            <person name="Tritt A."/>
            <person name="Yoshinaga Y."/>
            <person name="Zwiers L.-H."/>
            <person name="Turgeon B."/>
            <person name="Goodwin S."/>
            <person name="Spatafora J."/>
            <person name="Crous P."/>
            <person name="Grigoriev I."/>
        </authorList>
    </citation>
    <scope>NUCLEOTIDE SEQUENCE</scope>
    <source>
        <strain evidence="2">CBS 183.55</strain>
    </source>
</reference>
<accession>A0A6A5S076</accession>
<gene>
    <name evidence="2" type="ORF">M421DRAFT_191636</name>
</gene>
<dbReference type="OrthoDB" id="3942886at2759"/>
<protein>
    <submittedName>
        <fullName evidence="2">Uncharacterized protein</fullName>
    </submittedName>
</protein>
<keyword evidence="3" id="KW-1185">Reference proteome</keyword>
<feature type="transmembrane region" description="Helical" evidence="1">
    <location>
        <begin position="66"/>
        <end position="87"/>
    </location>
</feature>
<name>A0A6A5S076_9PLEO</name>
<dbReference type="GeneID" id="54345648"/>
<keyword evidence="1" id="KW-0472">Membrane</keyword>